<dbReference type="Proteomes" id="UP000255417">
    <property type="component" value="Unassembled WGS sequence"/>
</dbReference>
<proteinExistence type="predicted"/>
<organism evidence="4 5">
    <name type="scientific">Phocoenobacter uteri</name>
    <dbReference type="NCBI Taxonomy" id="146806"/>
    <lineage>
        <taxon>Bacteria</taxon>
        <taxon>Pseudomonadati</taxon>
        <taxon>Pseudomonadota</taxon>
        <taxon>Gammaproteobacteria</taxon>
        <taxon>Pasteurellales</taxon>
        <taxon>Pasteurellaceae</taxon>
        <taxon>Phocoenobacter</taxon>
    </lineage>
</organism>
<dbReference type="PANTHER" id="PTHR12304">
    <property type="entry name" value="INOSINE-URIDINE PREFERRING NUCLEOSIDE HYDROLASE"/>
    <property type="match status" value="1"/>
</dbReference>
<dbReference type="GO" id="GO:0008477">
    <property type="term" value="F:purine nucleosidase activity"/>
    <property type="evidence" value="ECO:0007669"/>
    <property type="project" value="TreeGrafter"/>
</dbReference>
<dbReference type="SUPFAM" id="SSF53590">
    <property type="entry name" value="Nucleoside hydrolase"/>
    <property type="match status" value="1"/>
</dbReference>
<evidence type="ECO:0000256" key="1">
    <source>
        <dbReference type="ARBA" id="ARBA00022801"/>
    </source>
</evidence>
<keyword evidence="2 4" id="KW-0326">Glycosidase</keyword>
<accession>A0A379CCF6</accession>
<evidence type="ECO:0000313" key="5">
    <source>
        <dbReference type="Proteomes" id="UP000255417"/>
    </source>
</evidence>
<dbReference type="EC" id="3.2.-.-" evidence="4"/>
<dbReference type="CDD" id="cd02650">
    <property type="entry name" value="nuc_hydro_CaPnhB"/>
    <property type="match status" value="1"/>
</dbReference>
<evidence type="ECO:0000256" key="2">
    <source>
        <dbReference type="ARBA" id="ARBA00023295"/>
    </source>
</evidence>
<dbReference type="GO" id="GO:0005829">
    <property type="term" value="C:cytosol"/>
    <property type="evidence" value="ECO:0007669"/>
    <property type="project" value="TreeGrafter"/>
</dbReference>
<dbReference type="InterPro" id="IPR001910">
    <property type="entry name" value="Inosine/uridine_hydrolase_dom"/>
</dbReference>
<gene>
    <name evidence="4" type="primary">rihC</name>
    <name evidence="4" type="ORF">NCTC12872_01331</name>
</gene>
<dbReference type="InterPro" id="IPR023186">
    <property type="entry name" value="IUNH"/>
</dbReference>
<name>A0A379CCF6_9PAST</name>
<dbReference type="Gene3D" id="3.90.245.10">
    <property type="entry name" value="Ribonucleoside hydrolase-like"/>
    <property type="match status" value="1"/>
</dbReference>
<keyword evidence="5" id="KW-1185">Reference proteome</keyword>
<evidence type="ECO:0000313" key="4">
    <source>
        <dbReference type="EMBL" id="SUB59347.1"/>
    </source>
</evidence>
<dbReference type="Pfam" id="PF01156">
    <property type="entry name" value="IU_nuc_hydro"/>
    <property type="match status" value="1"/>
</dbReference>
<dbReference type="AlphaFoldDB" id="A0A379CCF6"/>
<keyword evidence="1 4" id="KW-0378">Hydrolase</keyword>
<dbReference type="PANTHER" id="PTHR12304:SF4">
    <property type="entry name" value="URIDINE NUCLEOSIDASE"/>
    <property type="match status" value="1"/>
</dbReference>
<sequence length="321" mass="35572">MKPIKMIIDTDPGIDDVMAILFAHQHPNIDLLGLTTVIGNGTLETVTRNALLLKKYFNLACDVAKGADKPLQGEAREEPTFVHGDNGLGNIEIDEKEDFGKIDPRPACDYLIDQIRANPNEITLVAIGQLTNLALAIEKAPDIIPLVKQVIIMGGAFGYNGHFGNVTPVAEANIYGDPWAADKVLTAKWDVVIVGLDVTHQVIMKNEHFEQLKENSQYGQFIYDISRFYLNFYKTKGLDNGCAVHDSSAIFYALHPELFKTIKGPVRVVTEGITKGQTVIKTSDFQFGIDEWKEMPHQTVCVDVDAQACLDLYQTTMCNCK</sequence>
<dbReference type="RefSeq" id="WP_218563620.1">
    <property type="nucleotide sequence ID" value="NZ_LWIF01000001.1"/>
</dbReference>
<evidence type="ECO:0000259" key="3">
    <source>
        <dbReference type="Pfam" id="PF01156"/>
    </source>
</evidence>
<protein>
    <submittedName>
        <fullName evidence="4">Non-specific ribonucleoside hydrolase rihC</fullName>
        <ecNumber evidence="4">3.2.-.-</ecNumber>
    </submittedName>
</protein>
<dbReference type="GO" id="GO:0006152">
    <property type="term" value="P:purine nucleoside catabolic process"/>
    <property type="evidence" value="ECO:0007669"/>
    <property type="project" value="TreeGrafter"/>
</dbReference>
<dbReference type="InterPro" id="IPR036452">
    <property type="entry name" value="Ribo_hydro-like"/>
</dbReference>
<dbReference type="EMBL" id="UGTA01000001">
    <property type="protein sequence ID" value="SUB59347.1"/>
    <property type="molecule type" value="Genomic_DNA"/>
</dbReference>
<reference evidence="4 5" key="1">
    <citation type="submission" date="2018-06" db="EMBL/GenBank/DDBJ databases">
        <authorList>
            <consortium name="Pathogen Informatics"/>
            <person name="Doyle S."/>
        </authorList>
    </citation>
    <scope>NUCLEOTIDE SEQUENCE [LARGE SCALE GENOMIC DNA]</scope>
    <source>
        <strain evidence="4 5">NCTC12872</strain>
    </source>
</reference>
<feature type="domain" description="Inosine/uridine-preferring nucleoside hydrolase" evidence="3">
    <location>
        <begin position="6"/>
        <end position="310"/>
    </location>
</feature>